<evidence type="ECO:0000313" key="2">
    <source>
        <dbReference type="EMBL" id="KAF7391256.1"/>
    </source>
</evidence>
<evidence type="ECO:0000313" key="3">
    <source>
        <dbReference type="Proteomes" id="UP000614350"/>
    </source>
</evidence>
<dbReference type="EMBL" id="JACSEA010000010">
    <property type="protein sequence ID" value="KAF7391256.1"/>
    <property type="molecule type" value="Genomic_DNA"/>
</dbReference>
<feature type="compositionally biased region" description="Basic residues" evidence="1">
    <location>
        <begin position="591"/>
        <end position="601"/>
    </location>
</feature>
<proteinExistence type="predicted"/>
<name>A0A834JPJ0_VESVU</name>
<feature type="compositionally biased region" description="Polar residues" evidence="1">
    <location>
        <begin position="568"/>
        <end position="579"/>
    </location>
</feature>
<reference evidence="2" key="1">
    <citation type="journal article" date="2020" name="G3 (Bethesda)">
        <title>High-Quality Assemblies for Three Invasive Social Wasps from the &lt;i&gt;Vespula&lt;/i&gt; Genus.</title>
        <authorList>
            <person name="Harrop T.W.R."/>
            <person name="Guhlin J."/>
            <person name="McLaughlin G.M."/>
            <person name="Permina E."/>
            <person name="Stockwell P."/>
            <person name="Gilligan J."/>
            <person name="Le Lec M.F."/>
            <person name="Gruber M.A.M."/>
            <person name="Quinn O."/>
            <person name="Lovegrove M."/>
            <person name="Duncan E.J."/>
            <person name="Remnant E.J."/>
            <person name="Van Eeckhoven J."/>
            <person name="Graham B."/>
            <person name="Knapp R.A."/>
            <person name="Langford K.W."/>
            <person name="Kronenberg Z."/>
            <person name="Press M.O."/>
            <person name="Eacker S.M."/>
            <person name="Wilson-Rankin E.E."/>
            <person name="Purcell J."/>
            <person name="Lester P.J."/>
            <person name="Dearden P.K."/>
        </authorList>
    </citation>
    <scope>NUCLEOTIDE SEQUENCE</scope>
    <source>
        <strain evidence="2">Marl-1</strain>
    </source>
</reference>
<organism evidence="2 3">
    <name type="scientific">Vespula vulgaris</name>
    <name type="common">Yellow jacket</name>
    <name type="synonym">Wasp</name>
    <dbReference type="NCBI Taxonomy" id="7454"/>
    <lineage>
        <taxon>Eukaryota</taxon>
        <taxon>Metazoa</taxon>
        <taxon>Ecdysozoa</taxon>
        <taxon>Arthropoda</taxon>
        <taxon>Hexapoda</taxon>
        <taxon>Insecta</taxon>
        <taxon>Pterygota</taxon>
        <taxon>Neoptera</taxon>
        <taxon>Endopterygota</taxon>
        <taxon>Hymenoptera</taxon>
        <taxon>Apocrita</taxon>
        <taxon>Aculeata</taxon>
        <taxon>Vespoidea</taxon>
        <taxon>Vespidae</taxon>
        <taxon>Vespinae</taxon>
        <taxon>Vespula</taxon>
    </lineage>
</organism>
<feature type="region of interest" description="Disordered" evidence="1">
    <location>
        <begin position="590"/>
        <end position="616"/>
    </location>
</feature>
<gene>
    <name evidence="2" type="ORF">HZH66_009736</name>
</gene>
<feature type="region of interest" description="Disordered" evidence="1">
    <location>
        <begin position="561"/>
        <end position="580"/>
    </location>
</feature>
<keyword evidence="3" id="KW-1185">Reference proteome</keyword>
<dbReference type="Proteomes" id="UP000614350">
    <property type="component" value="Unassembled WGS sequence"/>
</dbReference>
<protein>
    <submittedName>
        <fullName evidence="2">Uncharacterized protein</fullName>
    </submittedName>
</protein>
<evidence type="ECO:0000256" key="1">
    <source>
        <dbReference type="SAM" id="MobiDB-lite"/>
    </source>
</evidence>
<accession>A0A834JPJ0</accession>
<dbReference type="AlphaFoldDB" id="A0A834JPJ0"/>
<sequence length="616" mass="70907">MALRRRRRDDFTHSLNNFQSHNSLKPIVRKKCDINLSEDTSIGNNEFTIQNDKENYSPISRNKRSDKSYKKFDNVLFVLDSKLNPTEASLTKQEIYKRLSEKYVSSPQQFTERLITIIEESIINSTINASNNSLINFNKISKELNKMSNNIENESMPEKMLSSTINISPSREISKIANSTNSINSTQITNDKYSSEVQSLLSIHPDSYKMKTPSPVNTGKKVYRKTPINIFKSKNKKLRDVSVIPSISSDSSFEYLEAQCERLFPNEKKNLVSVPTVQDSSLLSMDHVFTICEQQMASLNSTDDIKIRKKNESSVQESKQRSKNSDCSYLHSIPENFVYKDEDKSKNLKKVSYKRCKRELDSEYLNCADDLNKSLLSEIVIKRRRCLDTAKKMMEINSECNIMKEQKKSKPYCKSILDINSNKPQDNNNQFMKVLMSCEDYHNYLDDQLTILDASLINSTFNSTINKSNKSNININAITSKKKASPTSLSSSSSSSMSYNENYEKVLARWNIHENNEKKSETVVKNNNKSHFFTTPGKMLTKEKRTRKMYFSDLCTGRKQISPLKPSMNRNSNYNTKLSSGRMYKNENLKSKKASSLRRLSKQNVTSITKNKENKK</sequence>
<comment type="caution">
    <text evidence="2">The sequence shown here is derived from an EMBL/GenBank/DDBJ whole genome shotgun (WGS) entry which is preliminary data.</text>
</comment>